<gene>
    <name evidence="1" type="ORF">MAR_005606</name>
</gene>
<proteinExistence type="predicted"/>
<keyword evidence="2" id="KW-1185">Reference proteome</keyword>
<organism evidence="1 2">
    <name type="scientific">Mya arenaria</name>
    <name type="common">Soft-shell clam</name>
    <dbReference type="NCBI Taxonomy" id="6604"/>
    <lineage>
        <taxon>Eukaryota</taxon>
        <taxon>Metazoa</taxon>
        <taxon>Spiralia</taxon>
        <taxon>Lophotrochozoa</taxon>
        <taxon>Mollusca</taxon>
        <taxon>Bivalvia</taxon>
        <taxon>Autobranchia</taxon>
        <taxon>Heteroconchia</taxon>
        <taxon>Euheterodonta</taxon>
        <taxon>Imparidentia</taxon>
        <taxon>Neoheterodontei</taxon>
        <taxon>Myida</taxon>
        <taxon>Myoidea</taxon>
        <taxon>Myidae</taxon>
        <taxon>Mya</taxon>
    </lineage>
</organism>
<reference evidence="1" key="1">
    <citation type="submission" date="2022-11" db="EMBL/GenBank/DDBJ databases">
        <title>Centuries of genome instability and evolution in soft-shell clam transmissible cancer (bioRxiv).</title>
        <authorList>
            <person name="Hart S.F.M."/>
            <person name="Yonemitsu M.A."/>
            <person name="Giersch R.M."/>
            <person name="Beal B.F."/>
            <person name="Arriagada G."/>
            <person name="Davis B.W."/>
            <person name="Ostrander E.A."/>
            <person name="Goff S.P."/>
            <person name="Metzger M.J."/>
        </authorList>
    </citation>
    <scope>NUCLEOTIDE SEQUENCE</scope>
    <source>
        <strain evidence="1">MELC-2E11</strain>
        <tissue evidence="1">Siphon/mantle</tissue>
    </source>
</reference>
<evidence type="ECO:0000313" key="1">
    <source>
        <dbReference type="EMBL" id="WAR15501.1"/>
    </source>
</evidence>
<accession>A0ABY7F3V4</accession>
<dbReference type="Proteomes" id="UP001164746">
    <property type="component" value="Chromosome 9"/>
</dbReference>
<protein>
    <submittedName>
        <fullName evidence="1">Uncharacterized protein</fullName>
    </submittedName>
</protein>
<sequence>MIEQNGDLRTLNLYEEPILMADKIVLSPIQVSEDNRIAEYEANILSKHDPKIQLEKTVKPLSIVSNIETLNYINNERLIRMADWISEGLIKSVDKHIIPIVK</sequence>
<evidence type="ECO:0000313" key="2">
    <source>
        <dbReference type="Proteomes" id="UP001164746"/>
    </source>
</evidence>
<name>A0ABY7F3V4_MYAAR</name>
<dbReference type="EMBL" id="CP111020">
    <property type="protein sequence ID" value="WAR15501.1"/>
    <property type="molecule type" value="Genomic_DNA"/>
</dbReference>